<dbReference type="GO" id="GO:0045944">
    <property type="term" value="P:positive regulation of transcription by RNA polymerase II"/>
    <property type="evidence" value="ECO:0007669"/>
    <property type="project" value="TreeGrafter"/>
</dbReference>
<protein>
    <recommendedName>
        <fullName evidence="4">Zn(2)-C6 fungal-type domain-containing protein</fullName>
    </recommendedName>
</protein>
<feature type="domain" description="Zn(2)-C6 fungal-type" evidence="4">
    <location>
        <begin position="20"/>
        <end position="50"/>
    </location>
</feature>
<dbReference type="PANTHER" id="PTHR37534:SF49">
    <property type="entry name" value="LYSINE BIOSYNTHESIS REGULATORY PROTEIN LYS14"/>
    <property type="match status" value="1"/>
</dbReference>
<dbReference type="Proteomes" id="UP000054321">
    <property type="component" value="Unassembled WGS sequence"/>
</dbReference>
<evidence type="ECO:0000313" key="6">
    <source>
        <dbReference type="Proteomes" id="UP000054321"/>
    </source>
</evidence>
<dbReference type="Pfam" id="PF11951">
    <property type="entry name" value="Fungal_trans_2"/>
    <property type="match status" value="1"/>
</dbReference>
<evidence type="ECO:0000256" key="2">
    <source>
        <dbReference type="ARBA" id="ARBA00023242"/>
    </source>
</evidence>
<comment type="subcellular location">
    <subcellularLocation>
        <location evidence="1">Nucleus</location>
    </subcellularLocation>
</comment>
<dbReference type="OrthoDB" id="648861at2759"/>
<dbReference type="PROSITE" id="PS50048">
    <property type="entry name" value="ZN2_CY6_FUNGAL_2"/>
    <property type="match status" value="1"/>
</dbReference>
<feature type="region of interest" description="Disordered" evidence="3">
    <location>
        <begin position="114"/>
        <end position="134"/>
    </location>
</feature>
<evidence type="ECO:0000256" key="1">
    <source>
        <dbReference type="ARBA" id="ARBA00004123"/>
    </source>
</evidence>
<feature type="compositionally biased region" description="Basic and acidic residues" evidence="3">
    <location>
        <begin position="62"/>
        <end position="72"/>
    </location>
</feature>
<dbReference type="InterPro" id="IPR021858">
    <property type="entry name" value="Fun_TF"/>
</dbReference>
<dbReference type="PROSITE" id="PS00463">
    <property type="entry name" value="ZN2_CY6_FUNGAL_1"/>
    <property type="match status" value="1"/>
</dbReference>
<reference evidence="6" key="2">
    <citation type="submission" date="2015-01" db="EMBL/GenBank/DDBJ databases">
        <title>Evolutionary Origins and Diversification of the Mycorrhizal Mutualists.</title>
        <authorList>
            <consortium name="DOE Joint Genome Institute"/>
            <consortium name="Mycorrhizal Genomics Consortium"/>
            <person name="Kohler A."/>
            <person name="Kuo A."/>
            <person name="Nagy L.G."/>
            <person name="Floudas D."/>
            <person name="Copeland A."/>
            <person name="Barry K.W."/>
            <person name="Cichocki N."/>
            <person name="Veneault-Fourrey C."/>
            <person name="LaButti K."/>
            <person name="Lindquist E.A."/>
            <person name="Lipzen A."/>
            <person name="Lundell T."/>
            <person name="Morin E."/>
            <person name="Murat C."/>
            <person name="Riley R."/>
            <person name="Ohm R."/>
            <person name="Sun H."/>
            <person name="Tunlid A."/>
            <person name="Henrissat B."/>
            <person name="Grigoriev I.V."/>
            <person name="Hibbett D.S."/>
            <person name="Martin F."/>
        </authorList>
    </citation>
    <scope>NUCLEOTIDE SEQUENCE [LARGE SCALE GENOMIC DNA]</scope>
    <source>
        <strain evidence="6">Zn</strain>
    </source>
</reference>
<reference evidence="5 6" key="1">
    <citation type="submission" date="2014-04" db="EMBL/GenBank/DDBJ databases">
        <authorList>
            <consortium name="DOE Joint Genome Institute"/>
            <person name="Kuo A."/>
            <person name="Martino E."/>
            <person name="Perotto S."/>
            <person name="Kohler A."/>
            <person name="Nagy L.G."/>
            <person name="Floudas D."/>
            <person name="Copeland A."/>
            <person name="Barry K.W."/>
            <person name="Cichocki N."/>
            <person name="Veneault-Fourrey C."/>
            <person name="LaButti K."/>
            <person name="Lindquist E.A."/>
            <person name="Lipzen A."/>
            <person name="Lundell T."/>
            <person name="Morin E."/>
            <person name="Murat C."/>
            <person name="Sun H."/>
            <person name="Tunlid A."/>
            <person name="Henrissat B."/>
            <person name="Grigoriev I.V."/>
            <person name="Hibbett D.S."/>
            <person name="Martin F."/>
            <person name="Nordberg H.P."/>
            <person name="Cantor M.N."/>
            <person name="Hua S.X."/>
        </authorList>
    </citation>
    <scope>NUCLEOTIDE SEQUENCE [LARGE SCALE GENOMIC DNA]</scope>
    <source>
        <strain evidence="5 6">Zn</strain>
    </source>
</reference>
<feature type="compositionally biased region" description="Polar residues" evidence="3">
    <location>
        <begin position="114"/>
        <end position="124"/>
    </location>
</feature>
<dbReference type="GO" id="GO:0008270">
    <property type="term" value="F:zinc ion binding"/>
    <property type="evidence" value="ECO:0007669"/>
    <property type="project" value="InterPro"/>
</dbReference>
<dbReference type="CDD" id="cd00067">
    <property type="entry name" value="GAL4"/>
    <property type="match status" value="1"/>
</dbReference>
<gene>
    <name evidence="5" type="ORF">OIDMADRAFT_105753</name>
</gene>
<dbReference type="SMART" id="SM00066">
    <property type="entry name" value="GAL4"/>
    <property type="match status" value="1"/>
</dbReference>
<name>A0A0C3H4X8_OIDMZ</name>
<dbReference type="STRING" id="913774.A0A0C3H4X8"/>
<dbReference type="SUPFAM" id="SSF57701">
    <property type="entry name" value="Zn2/Cys6 DNA-binding domain"/>
    <property type="match status" value="1"/>
</dbReference>
<dbReference type="HOGENOM" id="CLU_014019_1_0_1"/>
<dbReference type="InterPro" id="IPR001138">
    <property type="entry name" value="Zn2Cys6_DnaBD"/>
</dbReference>
<evidence type="ECO:0000256" key="3">
    <source>
        <dbReference type="SAM" id="MobiDB-lite"/>
    </source>
</evidence>
<evidence type="ECO:0000313" key="5">
    <source>
        <dbReference type="EMBL" id="KIM97521.1"/>
    </source>
</evidence>
<keyword evidence="6" id="KW-1185">Reference proteome</keyword>
<dbReference type="Gene3D" id="4.10.240.10">
    <property type="entry name" value="Zn(2)-C6 fungal-type DNA-binding domain"/>
    <property type="match status" value="1"/>
</dbReference>
<dbReference type="EMBL" id="KN832882">
    <property type="protein sequence ID" value="KIM97521.1"/>
    <property type="molecule type" value="Genomic_DNA"/>
</dbReference>
<feature type="region of interest" description="Disordered" evidence="3">
    <location>
        <begin position="59"/>
        <end position="84"/>
    </location>
</feature>
<proteinExistence type="predicted"/>
<dbReference type="GO" id="GO:0000981">
    <property type="term" value="F:DNA-binding transcription factor activity, RNA polymerase II-specific"/>
    <property type="evidence" value="ECO:0007669"/>
    <property type="project" value="InterPro"/>
</dbReference>
<sequence length="557" mass="62623">MSMSPPNGDTLHRPARSKEGCLTCRRRKVRCNERRPTCAHCERLNLECKWRPYSTAHRDKRFRPTTEPDYHVPRAANPSVSQSPSPAVAESFDSLFNYASFMWDGGDIWATSPTWSGQGSQGSSDLEHSAHQRSMPPLPTTEGFLIDYFAGTVVPPILAHVETQQKWSSMRQLLLSMANSSLMVRSVILAFSDLLLSRQSSSWIKNTGNHYQKALSEVAQHGDFSQLGSVNSSSRENLLATLFFLSYIDLLEDTVSGAHTNLKKAYQIYEKADKDGFRTVEVRLLSWIRLLDARAVAAGGEGLFLGDADESLLVYPSPPSTGSQDPIQAEDDPGTNMEEVLFDVLYQPGLVFFQRVQSFMGRISKIDPWHRSRGTVEDETEVMAIAAKISRDQNTVYNNRPTLMDYAVAGSLTSAHVSANLAHTVTRAFRTYLSNYHASKIHLHRVAYKTLPLTRETLNAISMIRHLTRLMVEGSDSSEMLPVNMLWPLLMWGCEENDLEEREWIKAQILSMGNVATNARITSQVLEEVQARQDATKERVDVRRVMHDVFDSCFAIV</sequence>
<keyword evidence="2" id="KW-0539">Nucleus</keyword>
<dbReference type="InterPro" id="IPR036864">
    <property type="entry name" value="Zn2-C6_fun-type_DNA-bd_sf"/>
</dbReference>
<dbReference type="AlphaFoldDB" id="A0A0C3H4X8"/>
<dbReference type="Pfam" id="PF00172">
    <property type="entry name" value="Zn_clus"/>
    <property type="match status" value="1"/>
</dbReference>
<feature type="compositionally biased region" description="Low complexity" evidence="3">
    <location>
        <begin position="75"/>
        <end position="84"/>
    </location>
</feature>
<evidence type="ECO:0000259" key="4">
    <source>
        <dbReference type="PROSITE" id="PS50048"/>
    </source>
</evidence>
<dbReference type="InParanoid" id="A0A0C3H4X8"/>
<dbReference type="GO" id="GO:0005634">
    <property type="term" value="C:nucleus"/>
    <property type="evidence" value="ECO:0007669"/>
    <property type="project" value="UniProtKB-SubCell"/>
</dbReference>
<dbReference type="GO" id="GO:0000976">
    <property type="term" value="F:transcription cis-regulatory region binding"/>
    <property type="evidence" value="ECO:0007669"/>
    <property type="project" value="TreeGrafter"/>
</dbReference>
<organism evidence="5 6">
    <name type="scientific">Oidiodendron maius (strain Zn)</name>
    <dbReference type="NCBI Taxonomy" id="913774"/>
    <lineage>
        <taxon>Eukaryota</taxon>
        <taxon>Fungi</taxon>
        <taxon>Dikarya</taxon>
        <taxon>Ascomycota</taxon>
        <taxon>Pezizomycotina</taxon>
        <taxon>Leotiomycetes</taxon>
        <taxon>Leotiomycetes incertae sedis</taxon>
        <taxon>Myxotrichaceae</taxon>
        <taxon>Oidiodendron</taxon>
    </lineage>
</organism>
<dbReference type="PANTHER" id="PTHR37534">
    <property type="entry name" value="TRANSCRIPTIONAL ACTIVATOR PROTEIN UGA3"/>
    <property type="match status" value="1"/>
</dbReference>
<accession>A0A0C3H4X8</accession>